<keyword evidence="4 7" id="KW-0812">Transmembrane</keyword>
<dbReference type="InterPro" id="IPR045621">
    <property type="entry name" value="BPD_transp_1_N"/>
</dbReference>
<feature type="transmembrane region" description="Helical" evidence="7">
    <location>
        <begin position="101"/>
        <end position="122"/>
    </location>
</feature>
<feature type="transmembrane region" description="Helical" evidence="7">
    <location>
        <begin position="289"/>
        <end position="308"/>
    </location>
</feature>
<keyword evidence="6 7" id="KW-0472">Membrane</keyword>
<feature type="transmembrane region" description="Helical" evidence="7">
    <location>
        <begin position="243"/>
        <end position="269"/>
    </location>
</feature>
<dbReference type="PANTHER" id="PTHR43163:SF9">
    <property type="entry name" value="ABC TRANSPORTER PERMEASE PROTEIN"/>
    <property type="match status" value="1"/>
</dbReference>
<evidence type="ECO:0000256" key="1">
    <source>
        <dbReference type="ARBA" id="ARBA00004651"/>
    </source>
</evidence>
<dbReference type="RefSeq" id="WP_259863474.1">
    <property type="nucleotide sequence ID" value="NZ_BAAAST010000020.1"/>
</dbReference>
<accession>A0ABY5W5T7</accession>
<dbReference type="InterPro" id="IPR035906">
    <property type="entry name" value="MetI-like_sf"/>
</dbReference>
<gene>
    <name evidence="9" type="ORF">Dfulv_14485</name>
</gene>
<organism evidence="9 10">
    <name type="scientific">Dactylosporangium fulvum</name>
    <dbReference type="NCBI Taxonomy" id="53359"/>
    <lineage>
        <taxon>Bacteria</taxon>
        <taxon>Bacillati</taxon>
        <taxon>Actinomycetota</taxon>
        <taxon>Actinomycetes</taxon>
        <taxon>Micromonosporales</taxon>
        <taxon>Micromonosporaceae</taxon>
        <taxon>Dactylosporangium</taxon>
    </lineage>
</organism>
<dbReference type="Pfam" id="PF00528">
    <property type="entry name" value="BPD_transp_1"/>
    <property type="match status" value="1"/>
</dbReference>
<proteinExistence type="inferred from homology"/>
<evidence type="ECO:0000256" key="4">
    <source>
        <dbReference type="ARBA" id="ARBA00022692"/>
    </source>
</evidence>
<dbReference type="InterPro" id="IPR000515">
    <property type="entry name" value="MetI-like"/>
</dbReference>
<evidence type="ECO:0000256" key="2">
    <source>
        <dbReference type="ARBA" id="ARBA00022448"/>
    </source>
</evidence>
<evidence type="ECO:0000256" key="3">
    <source>
        <dbReference type="ARBA" id="ARBA00022475"/>
    </source>
</evidence>
<dbReference type="Proteomes" id="UP001059617">
    <property type="component" value="Chromosome"/>
</dbReference>
<keyword evidence="2 7" id="KW-0813">Transport</keyword>
<dbReference type="Gene3D" id="1.10.3720.10">
    <property type="entry name" value="MetI-like"/>
    <property type="match status" value="1"/>
</dbReference>
<feature type="transmembrane region" description="Helical" evidence="7">
    <location>
        <begin position="178"/>
        <end position="203"/>
    </location>
</feature>
<sequence>MLLAGLRRLANAVALIVAVVLLNFLLIHLAPGDPAVVLAGESGGTSPETLAAIRHAYGLDRPFLTQLLSYLGQVFRGDLGHSYYFDASVTSLIGQRLGPTLLLSVSAMLFALVLGTVLGVSAARRPNGAYGSGITVLSVVGFAMPAFWLGSLLVLLFGLRLGIFPTAGMESPIPQTGFFARMVDIGQHLVLPTVSLGLVYLALYSRTAKASMVDVLGSDYIRTARAKGVGPGIVTFKHAFRNALIPVVTVAGLQTGALLSGAVLVEIVFNWPGLGRLALDSILRRDTPVLLGILVVSSVVVIVANLLTDLTYRLIDPRIRTGVAR</sequence>
<evidence type="ECO:0000256" key="6">
    <source>
        <dbReference type="ARBA" id="ARBA00023136"/>
    </source>
</evidence>
<evidence type="ECO:0000259" key="8">
    <source>
        <dbReference type="PROSITE" id="PS50928"/>
    </source>
</evidence>
<reference evidence="9" key="2">
    <citation type="submission" date="2022-09" db="EMBL/GenBank/DDBJ databases">
        <title>Biosynthetic gene clusters of Dactylosporangioum fulvum.</title>
        <authorList>
            <person name="Caradec T."/>
        </authorList>
    </citation>
    <scope>NUCLEOTIDE SEQUENCE</scope>
    <source>
        <strain evidence="9">NRRL B-16292</strain>
    </source>
</reference>
<dbReference type="Pfam" id="PF19300">
    <property type="entry name" value="BPD_transp_1_N"/>
    <property type="match status" value="1"/>
</dbReference>
<protein>
    <submittedName>
        <fullName evidence="9">ABC transporter permease</fullName>
    </submittedName>
</protein>
<comment type="subcellular location">
    <subcellularLocation>
        <location evidence="1 7">Cell membrane</location>
        <topology evidence="1 7">Multi-pass membrane protein</topology>
    </subcellularLocation>
</comment>
<dbReference type="CDD" id="cd06261">
    <property type="entry name" value="TM_PBP2"/>
    <property type="match status" value="1"/>
</dbReference>
<dbReference type="PANTHER" id="PTHR43163">
    <property type="entry name" value="DIPEPTIDE TRANSPORT SYSTEM PERMEASE PROTEIN DPPB-RELATED"/>
    <property type="match status" value="1"/>
</dbReference>
<feature type="domain" description="ABC transmembrane type-1" evidence="8">
    <location>
        <begin position="97"/>
        <end position="312"/>
    </location>
</feature>
<keyword evidence="5 7" id="KW-1133">Transmembrane helix</keyword>
<dbReference type="PROSITE" id="PS50928">
    <property type="entry name" value="ABC_TM1"/>
    <property type="match status" value="1"/>
</dbReference>
<comment type="similarity">
    <text evidence="7">Belongs to the binding-protein-dependent transport system permease family.</text>
</comment>
<reference evidence="9" key="1">
    <citation type="submission" date="2021-04" db="EMBL/GenBank/DDBJ databases">
        <authorList>
            <person name="Hartkoorn R.C."/>
            <person name="Beaudoing E."/>
            <person name="Hot D."/>
        </authorList>
    </citation>
    <scope>NUCLEOTIDE SEQUENCE</scope>
    <source>
        <strain evidence="9">NRRL B-16292</strain>
    </source>
</reference>
<evidence type="ECO:0000256" key="7">
    <source>
        <dbReference type="RuleBase" id="RU363032"/>
    </source>
</evidence>
<name>A0ABY5W5T7_9ACTN</name>
<keyword evidence="10" id="KW-1185">Reference proteome</keyword>
<evidence type="ECO:0000256" key="5">
    <source>
        <dbReference type="ARBA" id="ARBA00022989"/>
    </source>
</evidence>
<feature type="transmembrane region" description="Helical" evidence="7">
    <location>
        <begin position="134"/>
        <end position="158"/>
    </location>
</feature>
<dbReference type="SUPFAM" id="SSF161098">
    <property type="entry name" value="MetI-like"/>
    <property type="match status" value="1"/>
</dbReference>
<evidence type="ECO:0000313" key="9">
    <source>
        <dbReference type="EMBL" id="UWP85368.1"/>
    </source>
</evidence>
<feature type="transmembrane region" description="Helical" evidence="7">
    <location>
        <begin position="12"/>
        <end position="30"/>
    </location>
</feature>
<evidence type="ECO:0000313" key="10">
    <source>
        <dbReference type="Proteomes" id="UP001059617"/>
    </source>
</evidence>
<dbReference type="EMBL" id="CP073720">
    <property type="protein sequence ID" value="UWP85368.1"/>
    <property type="molecule type" value="Genomic_DNA"/>
</dbReference>
<keyword evidence="3" id="KW-1003">Cell membrane</keyword>